<proteinExistence type="predicted"/>
<dbReference type="Proteomes" id="UP000558284">
    <property type="component" value="Unassembled WGS sequence"/>
</dbReference>
<reference evidence="3 4" key="1">
    <citation type="submission" date="2020-07" db="EMBL/GenBank/DDBJ databases">
        <title>Definition of the novel symbiovar canariense within Mesorhizobium novociceri, a new species of genus Mesorhizobium nodulating Cicer canariense in the Caldera de Taburiente National Park (La Palma, Canary Islands).</title>
        <authorList>
            <person name="Leon-Barrios M."/>
            <person name="Perez-Yepez J."/>
            <person name="Flores-Felix J.D."/>
            <person name="Ramirez-Baena M.H."/>
            <person name="Pulido-Suarez L."/>
            <person name="Igual J.M."/>
            <person name="Velazquez E."/>
            <person name="Peix A."/>
        </authorList>
    </citation>
    <scope>NUCLEOTIDE SEQUENCE [LARGE SCALE GENOMIC DNA]</scope>
    <source>
        <strain evidence="3 4">CCANP35</strain>
    </source>
</reference>
<evidence type="ECO:0000313" key="3">
    <source>
        <dbReference type="EMBL" id="MBA1138728.1"/>
    </source>
</evidence>
<dbReference type="GO" id="GO:0006629">
    <property type="term" value="P:lipid metabolic process"/>
    <property type="evidence" value="ECO:0007669"/>
    <property type="project" value="UniProtKB-KW"/>
</dbReference>
<gene>
    <name evidence="3" type="ORF">H0241_00460</name>
</gene>
<feature type="domain" description="PNPLA" evidence="2">
    <location>
        <begin position="34"/>
        <end position="174"/>
    </location>
</feature>
<evidence type="ECO:0000259" key="2">
    <source>
        <dbReference type="Pfam" id="PF01734"/>
    </source>
</evidence>
<comment type="caution">
    <text evidence="3">The sequence shown here is derived from an EMBL/GenBank/DDBJ whole genome shotgun (WGS) entry which is preliminary data.</text>
</comment>
<dbReference type="Pfam" id="PF01734">
    <property type="entry name" value="Patatin"/>
    <property type="match status" value="1"/>
</dbReference>
<sequence>MHIQAATDQAFIAGAKLAMKDRQPIDITLANDAHGAFVWGVLDRLLDEPRLVFRSITASGFGGMEAAVLAYGLALGGRRGARTALTNFWRRVSHASMSVAVTANPLRSILEQSIDIAELHKDSCQLKLNILASNARTDTVTIFSGDQLSIDAILAGATVPFLFPAVEIDGDPYWGEGDFSALPPVQPIEAGHWLVVSGKPSGCMTPCAAYRPAANAVNSASVLFDSHHRTSAALFTRPWTDWGELTDMRDRGRQRAEDWLLADHPSLSESSFVDSKNRYV</sequence>
<evidence type="ECO:0000313" key="4">
    <source>
        <dbReference type="Proteomes" id="UP000558284"/>
    </source>
</evidence>
<dbReference type="Gene3D" id="3.40.1090.10">
    <property type="entry name" value="Cytosolic phospholipase A2 catalytic domain"/>
    <property type="match status" value="1"/>
</dbReference>
<keyword evidence="4" id="KW-1185">Reference proteome</keyword>
<dbReference type="InterPro" id="IPR002641">
    <property type="entry name" value="PNPLA_dom"/>
</dbReference>
<organism evidence="3 4">
    <name type="scientific">Mesorhizobium neociceri</name>
    <dbReference type="NCBI Taxonomy" id="1307853"/>
    <lineage>
        <taxon>Bacteria</taxon>
        <taxon>Pseudomonadati</taxon>
        <taxon>Pseudomonadota</taxon>
        <taxon>Alphaproteobacteria</taxon>
        <taxon>Hyphomicrobiales</taxon>
        <taxon>Phyllobacteriaceae</taxon>
        <taxon>Mesorhizobium</taxon>
    </lineage>
</organism>
<evidence type="ECO:0000256" key="1">
    <source>
        <dbReference type="ARBA" id="ARBA00023098"/>
    </source>
</evidence>
<dbReference type="RefSeq" id="WP_181055477.1">
    <property type="nucleotide sequence ID" value="NZ_JACDTY010000001.1"/>
</dbReference>
<keyword evidence="1" id="KW-0443">Lipid metabolism</keyword>
<dbReference type="SUPFAM" id="SSF52151">
    <property type="entry name" value="FabD/lysophospholipase-like"/>
    <property type="match status" value="1"/>
</dbReference>
<dbReference type="AlphaFoldDB" id="A0A838AW55"/>
<name>A0A838AW55_9HYPH</name>
<accession>A0A838AW55</accession>
<dbReference type="InterPro" id="IPR016035">
    <property type="entry name" value="Acyl_Trfase/lysoPLipase"/>
</dbReference>
<protein>
    <recommendedName>
        <fullName evidence="2">PNPLA domain-containing protein</fullName>
    </recommendedName>
</protein>
<dbReference type="EMBL" id="JACDTY010000001">
    <property type="protein sequence ID" value="MBA1138728.1"/>
    <property type="molecule type" value="Genomic_DNA"/>
</dbReference>